<organism evidence="2 3">
    <name type="scientific">Rodentibacter pneumotropicus</name>
    <dbReference type="NCBI Taxonomy" id="758"/>
    <lineage>
        <taxon>Bacteria</taxon>
        <taxon>Pseudomonadati</taxon>
        <taxon>Pseudomonadota</taxon>
        <taxon>Gammaproteobacteria</taxon>
        <taxon>Pasteurellales</taxon>
        <taxon>Pasteurellaceae</taxon>
        <taxon>Rodentibacter</taxon>
    </lineage>
</organism>
<evidence type="ECO:0000313" key="2">
    <source>
        <dbReference type="EMBL" id="VEH66743.1"/>
    </source>
</evidence>
<dbReference type="Proteomes" id="UP000278733">
    <property type="component" value="Chromosome"/>
</dbReference>
<protein>
    <submittedName>
        <fullName evidence="2">Uncharacterized protein</fullName>
    </submittedName>
</protein>
<evidence type="ECO:0000256" key="1">
    <source>
        <dbReference type="SAM" id="MobiDB-lite"/>
    </source>
</evidence>
<dbReference type="KEGG" id="rpne:NCTC8284_01919"/>
<gene>
    <name evidence="2" type="ORF">NCTC8284_01919</name>
</gene>
<name>A0A448MNZ5_9PAST</name>
<evidence type="ECO:0000313" key="3">
    <source>
        <dbReference type="Proteomes" id="UP000278733"/>
    </source>
</evidence>
<sequence>MNNVILHYQDGRTFICAEGVTLARAEEIKAYVESNPDDFSYRNVVRVEIKGTGTNTKPNLVRSPQIEETEKTQQKTQGATKGKYKGKLSLNPLAFAYAQITRQFRLISESNKRCFELYPDDFHHKLKMRSEMADLVERLKAGGKLFNVLAKSQGVTLTKDNVGTLKDFNQANGYLIYKFNEVIEQIDLLNIERIENQVFQDPKKEFSDDKKGAVMNNLTYQVIGYSQQKPIVLGSTENPSQALSLAEKALNDEVYQAVVIKKQGGNNG</sequence>
<dbReference type="EMBL" id="LR134405">
    <property type="protein sequence ID" value="VEH66743.1"/>
    <property type="molecule type" value="Genomic_DNA"/>
</dbReference>
<dbReference type="AlphaFoldDB" id="A0A448MNZ5"/>
<feature type="region of interest" description="Disordered" evidence="1">
    <location>
        <begin position="56"/>
        <end position="81"/>
    </location>
</feature>
<accession>A0A448MNZ5</accession>
<reference evidence="2 3" key="1">
    <citation type="submission" date="2018-12" db="EMBL/GenBank/DDBJ databases">
        <authorList>
            <consortium name="Pathogen Informatics"/>
        </authorList>
    </citation>
    <scope>NUCLEOTIDE SEQUENCE [LARGE SCALE GENOMIC DNA]</scope>
    <source>
        <strain evidence="2 3">NCTC8284</strain>
    </source>
</reference>
<proteinExistence type="predicted"/>